<keyword evidence="13" id="KW-1185">Reference proteome</keyword>
<dbReference type="CDD" id="cd20078">
    <property type="entry name" value="XPF_nuclease_XPF_euk"/>
    <property type="match status" value="1"/>
</dbReference>
<dbReference type="InterPro" id="IPR047520">
    <property type="entry name" value="XPF_nuclease"/>
</dbReference>
<gene>
    <name evidence="12" type="primary">rad16</name>
    <name evidence="12" type="ORF">LPJ64_005844</name>
</gene>
<keyword evidence="9" id="KW-0539">Nucleus</keyword>
<dbReference type="GO" id="GO:0003697">
    <property type="term" value="F:single-stranded DNA binding"/>
    <property type="evidence" value="ECO:0007669"/>
    <property type="project" value="TreeGrafter"/>
</dbReference>
<dbReference type="Pfam" id="PF01878">
    <property type="entry name" value="EVE"/>
    <property type="match status" value="1"/>
</dbReference>
<evidence type="ECO:0000256" key="7">
    <source>
        <dbReference type="ARBA" id="ARBA00023125"/>
    </source>
</evidence>
<feature type="compositionally biased region" description="Polar residues" evidence="10">
    <location>
        <begin position="570"/>
        <end position="595"/>
    </location>
</feature>
<dbReference type="SMART" id="SM00891">
    <property type="entry name" value="ERCC4"/>
    <property type="match status" value="1"/>
</dbReference>
<dbReference type="SUPFAM" id="SSF88697">
    <property type="entry name" value="PUA domain-like"/>
    <property type="match status" value="1"/>
</dbReference>
<dbReference type="GO" id="GO:0000724">
    <property type="term" value="P:double-strand break repair via homologous recombination"/>
    <property type="evidence" value="ECO:0007669"/>
    <property type="project" value="TreeGrafter"/>
</dbReference>
<reference evidence="12" key="1">
    <citation type="submission" date="2022-07" db="EMBL/GenBank/DDBJ databases">
        <title>Phylogenomic reconstructions and comparative analyses of Kickxellomycotina fungi.</title>
        <authorList>
            <person name="Reynolds N.K."/>
            <person name="Stajich J.E."/>
            <person name="Barry K."/>
            <person name="Grigoriev I.V."/>
            <person name="Crous P."/>
            <person name="Smith M.E."/>
        </authorList>
    </citation>
    <scope>NUCLEOTIDE SEQUENCE</scope>
    <source>
        <strain evidence="12">NBRC 105413</strain>
    </source>
</reference>
<dbReference type="FunFam" id="3.40.50.10130:FF:000002">
    <property type="entry name" value="DNA repair endonuclease XPF"/>
    <property type="match status" value="1"/>
</dbReference>
<evidence type="ECO:0000313" key="12">
    <source>
        <dbReference type="EMBL" id="KAJ1642303.1"/>
    </source>
</evidence>
<evidence type="ECO:0000256" key="1">
    <source>
        <dbReference type="ARBA" id="ARBA00004123"/>
    </source>
</evidence>
<dbReference type="Gene3D" id="1.10.150.20">
    <property type="entry name" value="5' to 3' exonuclease, C-terminal subdomain"/>
    <property type="match status" value="1"/>
</dbReference>
<dbReference type="AlphaFoldDB" id="A0A9W8CGK7"/>
<dbReference type="SUPFAM" id="SSF52980">
    <property type="entry name" value="Restriction endonuclease-like"/>
    <property type="match status" value="1"/>
</dbReference>
<keyword evidence="8" id="KW-0234">DNA repair</keyword>
<evidence type="ECO:0000256" key="3">
    <source>
        <dbReference type="ARBA" id="ARBA00022722"/>
    </source>
</evidence>
<comment type="caution">
    <text evidence="12">The sequence shown here is derived from an EMBL/GenBank/DDBJ whole genome shotgun (WGS) entry which is preliminary data.</text>
</comment>
<evidence type="ECO:0000256" key="6">
    <source>
        <dbReference type="ARBA" id="ARBA00022801"/>
    </source>
</evidence>
<dbReference type="GO" id="GO:0000110">
    <property type="term" value="C:nucleotide-excision repair factor 1 complex"/>
    <property type="evidence" value="ECO:0007669"/>
    <property type="project" value="TreeGrafter"/>
</dbReference>
<accession>A0A9W8CGK7</accession>
<evidence type="ECO:0000259" key="11">
    <source>
        <dbReference type="SMART" id="SM00891"/>
    </source>
</evidence>
<dbReference type="SUPFAM" id="SSF47781">
    <property type="entry name" value="RuvA domain 2-like"/>
    <property type="match status" value="1"/>
</dbReference>
<evidence type="ECO:0000256" key="4">
    <source>
        <dbReference type="ARBA" id="ARBA00022759"/>
    </source>
</evidence>
<evidence type="ECO:0000256" key="5">
    <source>
        <dbReference type="ARBA" id="ARBA00022763"/>
    </source>
</evidence>
<dbReference type="InterPro" id="IPR015947">
    <property type="entry name" value="PUA-like_sf"/>
</dbReference>
<dbReference type="GO" id="GO:1901255">
    <property type="term" value="P:nucleotide-excision repair involved in interstrand cross-link repair"/>
    <property type="evidence" value="ECO:0007669"/>
    <property type="project" value="TreeGrafter"/>
</dbReference>
<evidence type="ECO:0000313" key="13">
    <source>
        <dbReference type="Proteomes" id="UP001145021"/>
    </source>
</evidence>
<protein>
    <submittedName>
        <fullName evidence="12">DNA repair protein RAD16</fullName>
    </submittedName>
</protein>
<keyword evidence="5" id="KW-0227">DNA damage</keyword>
<dbReference type="InterPro" id="IPR006166">
    <property type="entry name" value="ERCC4_domain"/>
</dbReference>
<keyword evidence="6" id="KW-0378">Hydrolase</keyword>
<dbReference type="GO" id="GO:0000712">
    <property type="term" value="P:resolution of meiotic recombination intermediates"/>
    <property type="evidence" value="ECO:0007669"/>
    <property type="project" value="TreeGrafter"/>
</dbReference>
<evidence type="ECO:0000256" key="2">
    <source>
        <dbReference type="ARBA" id="ARBA00010015"/>
    </source>
</evidence>
<name>A0A9W8CGK7_9FUNG</name>
<evidence type="ECO:0000256" key="9">
    <source>
        <dbReference type="ARBA" id="ARBA00023242"/>
    </source>
</evidence>
<dbReference type="Gene3D" id="3.10.590.10">
    <property type="entry name" value="ph1033 like domains"/>
    <property type="match status" value="1"/>
</dbReference>
<evidence type="ECO:0000256" key="10">
    <source>
        <dbReference type="SAM" id="MobiDB-lite"/>
    </source>
</evidence>
<dbReference type="PANTHER" id="PTHR10150:SF0">
    <property type="entry name" value="DNA REPAIR ENDONUCLEASE XPF"/>
    <property type="match status" value="1"/>
</dbReference>
<dbReference type="CDD" id="cd21133">
    <property type="entry name" value="EVE"/>
    <property type="match status" value="1"/>
</dbReference>
<dbReference type="GO" id="GO:0000014">
    <property type="term" value="F:single-stranded DNA endodeoxyribonuclease activity"/>
    <property type="evidence" value="ECO:0007669"/>
    <property type="project" value="TreeGrafter"/>
</dbReference>
<dbReference type="InterPro" id="IPR002740">
    <property type="entry name" value="EVE_domain"/>
</dbReference>
<sequence>MKAEPESRLVNGVDVKFSIDDLCQMKDSTSHWDGVRNYEARNILRDQMKIGDKVLFYHSNCKMPGIAGTAAVVREGYPDHTAFDPSHPYYDPKSKEDSPKWFMAILNELLDQDALCIIARGLGMERILAELCRVCSTRQALVFLINASDEDEDRLKHSFMQMRSGEGVDQETELAVVKNETNSSSRAQLYRTGGLISVTSRILIVDLLNGLVPVELVTGAIVCNASRITAESIEAFVLRVIQQQSPQSFVKALSDAPEAFTLGFAPLEKTLKVLGLRHVHLWPRFQVDIQKELAAASAPVVELRQPLTRAMVELQQAALDCVSATISELCSSAKVIDQETVNVESSLFRFFDAMVKRQLQPYWHRLSARIRGMVTDLALLRHLTELITVYDCVSLQKYLDTLLLSSRSMQGAMSSASSGSAATWLASDSANILFAVSRSRVFRRLANNVQMPLNTKDKLRSLGLPENIVPVLEVPPKLQLLAQILDEIGATNCAATRQGKDSGPVLIMAGSSRECRLIRSYLASLHETIRFDIPETTEDDDCCEHPRMMIDLLQGFFRWKAHANSGNNKLLNASRPSSLQNKKSLNATNSATQPYSRNDSRGSGSSSNSRGGGQTHRAPPPSKRRRVRGASTAGSGVLRAPAEVLEQESAELAASVKAGAESHNHSDAASRDALLGFGIHETRGDQHETAALDAANLYLDEEDADWAEALETFDESFGILPKSETIAIYSYSSRHGLLESLRPTHIVMYDPEPAFIRDIELYQTLGAPLKQVYFLVYDNSIEEQRYLSAIRRERESFEKLIRDKSTLVIPINSSIASSSISPSKVLLNAAIASRSHRNARDSSLAEDDEELRPTIVVDTREFRSPLPSLLHAAGFCVVPRTIDIGDYILHDNLAIERKSLPDLIGSLRSGRLYNQAEAMIRHYAYAALLIEFEVNTSFSLQAMGGVTADIQIGSINSQLAMLVLAFPRLRIIWSSSPYETVNIFVELKRNAQEPDIERAVAMGTDDTAVERESIYSQSPVSLLQSLPGVNLRNYQKLAGKYKNICEICKASKKELEELLGSECAAKLYDFLHLSTTD</sequence>
<dbReference type="EMBL" id="JANBOH010000431">
    <property type="protein sequence ID" value="KAJ1642303.1"/>
    <property type="molecule type" value="Genomic_DNA"/>
</dbReference>
<dbReference type="Pfam" id="PF02732">
    <property type="entry name" value="ERCC4"/>
    <property type="match status" value="1"/>
</dbReference>
<comment type="similarity">
    <text evidence="2">Belongs to the XPF family.</text>
</comment>
<dbReference type="PANTHER" id="PTHR10150">
    <property type="entry name" value="DNA REPAIR ENDONUCLEASE XPF"/>
    <property type="match status" value="1"/>
</dbReference>
<keyword evidence="3" id="KW-0540">Nuclease</keyword>
<dbReference type="InterPro" id="IPR011335">
    <property type="entry name" value="Restrct_endonuc-II-like"/>
</dbReference>
<organism evidence="12 13">
    <name type="scientific">Coemansia asiatica</name>
    <dbReference type="NCBI Taxonomy" id="1052880"/>
    <lineage>
        <taxon>Eukaryota</taxon>
        <taxon>Fungi</taxon>
        <taxon>Fungi incertae sedis</taxon>
        <taxon>Zoopagomycota</taxon>
        <taxon>Kickxellomycotina</taxon>
        <taxon>Kickxellomycetes</taxon>
        <taxon>Kickxellales</taxon>
        <taxon>Kickxellaceae</taxon>
        <taxon>Coemansia</taxon>
    </lineage>
</organism>
<evidence type="ECO:0000256" key="8">
    <source>
        <dbReference type="ARBA" id="ARBA00023204"/>
    </source>
</evidence>
<feature type="region of interest" description="Disordered" evidence="10">
    <location>
        <begin position="570"/>
        <end position="642"/>
    </location>
</feature>
<keyword evidence="4" id="KW-0255">Endonuclease</keyword>
<dbReference type="GO" id="GO:0003684">
    <property type="term" value="F:damaged DNA binding"/>
    <property type="evidence" value="ECO:0007669"/>
    <property type="project" value="TreeGrafter"/>
</dbReference>
<proteinExistence type="inferred from homology"/>
<dbReference type="InterPro" id="IPR047197">
    <property type="entry name" value="THYN1-like_EVE"/>
</dbReference>
<comment type="subcellular location">
    <subcellularLocation>
        <location evidence="1">Nucleus</location>
    </subcellularLocation>
</comment>
<dbReference type="InterPro" id="IPR010994">
    <property type="entry name" value="RuvA_2-like"/>
</dbReference>
<feature type="domain" description="ERCC4" evidence="11">
    <location>
        <begin position="854"/>
        <end position="934"/>
    </location>
</feature>
<dbReference type="Gene3D" id="3.40.50.10130">
    <property type="match status" value="1"/>
</dbReference>
<dbReference type="Proteomes" id="UP001145021">
    <property type="component" value="Unassembled WGS sequence"/>
</dbReference>
<keyword evidence="7" id="KW-0238">DNA-binding</keyword>